<name>F4SBB1_MELLP</name>
<organism evidence="3">
    <name type="scientific">Melampsora larici-populina (strain 98AG31 / pathotype 3-4-7)</name>
    <name type="common">Poplar leaf rust fungus</name>
    <dbReference type="NCBI Taxonomy" id="747676"/>
    <lineage>
        <taxon>Eukaryota</taxon>
        <taxon>Fungi</taxon>
        <taxon>Dikarya</taxon>
        <taxon>Basidiomycota</taxon>
        <taxon>Pucciniomycotina</taxon>
        <taxon>Pucciniomycetes</taxon>
        <taxon>Pucciniales</taxon>
        <taxon>Melampsoraceae</taxon>
        <taxon>Melampsora</taxon>
    </lineage>
</organism>
<dbReference type="AlphaFoldDB" id="F4SBB1"/>
<protein>
    <submittedName>
        <fullName evidence="2">Uncharacterized protein</fullName>
    </submittedName>
</protein>
<dbReference type="eggNOG" id="ENOG502QUPU">
    <property type="taxonomic scope" value="Eukaryota"/>
</dbReference>
<feature type="compositionally biased region" description="Polar residues" evidence="1">
    <location>
        <begin position="149"/>
        <end position="163"/>
    </location>
</feature>
<dbReference type="EMBL" id="GL883186">
    <property type="protein sequence ID" value="EGF98071.1"/>
    <property type="molecule type" value="Genomic_DNA"/>
</dbReference>
<keyword evidence="3" id="KW-1185">Reference proteome</keyword>
<evidence type="ECO:0000313" key="3">
    <source>
        <dbReference type="Proteomes" id="UP000001072"/>
    </source>
</evidence>
<proteinExistence type="predicted"/>
<dbReference type="KEGG" id="mlr:MELLADRAFT_96196"/>
<sequence length="833" mass="91631">MPLLNDVMKEALRLVEECPLISTATHTDEIYKSCSHSPSLPAADAEEGIWMTINKTLDNLFGSDTGIRNILKGPNGVALAIEWVNKGREHPSWDSAEEKNKRVNKKGKYDSQSDLLVKLKFEGIVEKVKFYSNTYVYLLALGGPIQSESQLAPSATTPSNSNGVKHRNDLNPDTDVDVVTEPPAPKRIQPAQTSNDAIIISSDDEEVELAKSNKDSKTVQKTSKGKLLSCHCGAAPVTLRRGQVEGAQAHWSSGVCKDATSGLRGNQMLTSFFKSDPALQPVNRNLVDTVCPGLTNETWIRPRATCTISHFLESTYSIFRGLLRHEVRRELFGNIVTEADLTASQKSQLIATLESRCTWVVKRTGERNTIHSKTCLEVFQRSRRDPVRPCKPCLEIKNCRSLIRALKHKYATGDDIKFTPEYLVVIDKYYQLVKKHKSLKTLHQSLASSTNGDFGDFLERLAIDARRGLFKNREVVRGLIMGCAVRAEREEAGKTLQGMRIDAHLYDCLTTLGAMSKSALKLVTKNFVGKTLRCQRLDRARSKTEIYDGMTQANFNRAGAILSELGYSGPVAVGSDQTVCVQTLRHHRGFIVGAQGGDIPFNNPKELQDLLEKIKKEKLLCSKIRAYTIQVPLPNIPTLVVALLASPSDEGAEQIAELHNNVIQMSSAAGINVLSIGADGAASELAAQAQFNQMATQFLSYLNTNLDVHIKVPLFGIPPRPVVTLQDPKHARKTGANQLLSGSRLITIGKYVVSLQDLSQVLQSSNSPLLTKDVFDCDKQDDGRALRTFCSQTVATTLSKPECVGLTVYLFIIGELCDAWLNKAIGVVSKSST</sequence>
<evidence type="ECO:0000313" key="2">
    <source>
        <dbReference type="EMBL" id="EGF98071.1"/>
    </source>
</evidence>
<accession>F4SBB1</accession>
<dbReference type="Proteomes" id="UP000001072">
    <property type="component" value="Unassembled WGS sequence"/>
</dbReference>
<dbReference type="VEuPathDB" id="FungiDB:MELLADRAFT_96196"/>
<dbReference type="GeneID" id="18937509"/>
<dbReference type="OrthoDB" id="2436145at2759"/>
<reference evidence="3" key="1">
    <citation type="journal article" date="2011" name="Proc. Natl. Acad. Sci. U.S.A.">
        <title>Obligate biotrophy features unraveled by the genomic analysis of rust fungi.</title>
        <authorList>
            <person name="Duplessis S."/>
            <person name="Cuomo C.A."/>
            <person name="Lin Y.-C."/>
            <person name="Aerts A."/>
            <person name="Tisserant E."/>
            <person name="Veneault-Fourrey C."/>
            <person name="Joly D.L."/>
            <person name="Hacquard S."/>
            <person name="Amselem J."/>
            <person name="Cantarel B.L."/>
            <person name="Chiu R."/>
            <person name="Coutinho P.M."/>
            <person name="Feau N."/>
            <person name="Field M."/>
            <person name="Frey P."/>
            <person name="Gelhaye E."/>
            <person name="Goldberg J."/>
            <person name="Grabherr M.G."/>
            <person name="Kodira C.D."/>
            <person name="Kohler A."/>
            <person name="Kuees U."/>
            <person name="Lindquist E.A."/>
            <person name="Lucas S.M."/>
            <person name="Mago R."/>
            <person name="Mauceli E."/>
            <person name="Morin E."/>
            <person name="Murat C."/>
            <person name="Pangilinan J.L."/>
            <person name="Park R."/>
            <person name="Pearson M."/>
            <person name="Quesneville H."/>
            <person name="Rouhier N."/>
            <person name="Sakthikumar S."/>
            <person name="Salamov A.A."/>
            <person name="Schmutz J."/>
            <person name="Selles B."/>
            <person name="Shapiro H."/>
            <person name="Tanguay P."/>
            <person name="Tuskan G.A."/>
            <person name="Henrissat B."/>
            <person name="Van de Peer Y."/>
            <person name="Rouze P."/>
            <person name="Ellis J.G."/>
            <person name="Dodds P.N."/>
            <person name="Schein J.E."/>
            <person name="Zhong S."/>
            <person name="Hamelin R.C."/>
            <person name="Grigoriev I.V."/>
            <person name="Szabo L.J."/>
            <person name="Martin F."/>
        </authorList>
    </citation>
    <scope>NUCLEOTIDE SEQUENCE [LARGE SCALE GENOMIC DNA]</scope>
    <source>
        <strain evidence="3">98AG31 / pathotype 3-4-7</strain>
    </source>
</reference>
<evidence type="ECO:0000256" key="1">
    <source>
        <dbReference type="SAM" id="MobiDB-lite"/>
    </source>
</evidence>
<dbReference type="InParanoid" id="F4SBB1"/>
<dbReference type="HOGENOM" id="CLU_009065_0_1_1"/>
<dbReference type="RefSeq" id="XP_007418664.1">
    <property type="nucleotide sequence ID" value="XM_007418602.1"/>
</dbReference>
<feature type="region of interest" description="Disordered" evidence="1">
    <location>
        <begin position="149"/>
        <end position="175"/>
    </location>
</feature>
<gene>
    <name evidence="2" type="ORF">MELLADRAFT_96196</name>
</gene>